<sequence length="143" mass="16246">MGAQLLVQFLTVAALFNRLHHDVLSRHKRQLSHHPGFDNLRVNHQPVTDVEHNLQNRIHCQKCLADSDALVGRIVKRALKPLYRCSQRRVCAVGNHIACQRADAFRTHGVALVGHGGRTDLLLFKRLFHFFKALQQAHVVGEL</sequence>
<organism evidence="1">
    <name type="scientific">bioreactor metagenome</name>
    <dbReference type="NCBI Taxonomy" id="1076179"/>
    <lineage>
        <taxon>unclassified sequences</taxon>
        <taxon>metagenomes</taxon>
        <taxon>ecological metagenomes</taxon>
    </lineage>
</organism>
<dbReference type="EMBL" id="VSSQ01042357">
    <property type="protein sequence ID" value="MPM95921.1"/>
    <property type="molecule type" value="Genomic_DNA"/>
</dbReference>
<accession>A0A645E2Y4</accession>
<dbReference type="AlphaFoldDB" id="A0A645E2Y4"/>
<gene>
    <name evidence="1" type="ORF">SDC9_143077</name>
</gene>
<protein>
    <submittedName>
        <fullName evidence="1">Uncharacterized protein</fullName>
    </submittedName>
</protein>
<proteinExistence type="predicted"/>
<evidence type="ECO:0000313" key="1">
    <source>
        <dbReference type="EMBL" id="MPM95921.1"/>
    </source>
</evidence>
<name>A0A645E2Y4_9ZZZZ</name>
<comment type="caution">
    <text evidence="1">The sequence shown here is derived from an EMBL/GenBank/DDBJ whole genome shotgun (WGS) entry which is preliminary data.</text>
</comment>
<reference evidence="1" key="1">
    <citation type="submission" date="2019-08" db="EMBL/GenBank/DDBJ databases">
        <authorList>
            <person name="Kucharzyk K."/>
            <person name="Murdoch R.W."/>
            <person name="Higgins S."/>
            <person name="Loffler F."/>
        </authorList>
    </citation>
    <scope>NUCLEOTIDE SEQUENCE</scope>
</reference>